<sequence>MHRFIYIDGRGGSHGPTKRLRVKSYTSALLITKGSTHDIILEQIKDTPMAFFLCHPDPTIDTLSVFSLAFIDKYRLKTIDETNCSFDMVAIPHESNIDSFVILSKHYVTLVLKYESLIAVDKILI</sequence>
<dbReference type="Proteomes" id="UP001054945">
    <property type="component" value="Unassembled WGS sequence"/>
</dbReference>
<proteinExistence type="predicted"/>
<accession>A0AAV4Q0D5</accession>
<comment type="caution">
    <text evidence="1">The sequence shown here is derived from an EMBL/GenBank/DDBJ whole genome shotgun (WGS) entry which is preliminary data.</text>
</comment>
<organism evidence="1 2">
    <name type="scientific">Caerostris extrusa</name>
    <name type="common">Bark spider</name>
    <name type="synonym">Caerostris bankana</name>
    <dbReference type="NCBI Taxonomy" id="172846"/>
    <lineage>
        <taxon>Eukaryota</taxon>
        <taxon>Metazoa</taxon>
        <taxon>Ecdysozoa</taxon>
        <taxon>Arthropoda</taxon>
        <taxon>Chelicerata</taxon>
        <taxon>Arachnida</taxon>
        <taxon>Araneae</taxon>
        <taxon>Araneomorphae</taxon>
        <taxon>Entelegynae</taxon>
        <taxon>Araneoidea</taxon>
        <taxon>Araneidae</taxon>
        <taxon>Caerostris</taxon>
    </lineage>
</organism>
<keyword evidence="2" id="KW-1185">Reference proteome</keyword>
<dbReference type="AlphaFoldDB" id="A0AAV4Q0D5"/>
<evidence type="ECO:0000313" key="2">
    <source>
        <dbReference type="Proteomes" id="UP001054945"/>
    </source>
</evidence>
<protein>
    <submittedName>
        <fullName evidence="1">Uncharacterized protein</fullName>
    </submittedName>
</protein>
<evidence type="ECO:0000313" key="1">
    <source>
        <dbReference type="EMBL" id="GIY01652.1"/>
    </source>
</evidence>
<reference evidence="1 2" key="1">
    <citation type="submission" date="2021-06" db="EMBL/GenBank/DDBJ databases">
        <title>Caerostris extrusa draft genome.</title>
        <authorList>
            <person name="Kono N."/>
            <person name="Arakawa K."/>
        </authorList>
    </citation>
    <scope>NUCLEOTIDE SEQUENCE [LARGE SCALE GENOMIC DNA]</scope>
</reference>
<gene>
    <name evidence="1" type="ORF">CEXT_193251</name>
</gene>
<dbReference type="EMBL" id="BPLR01005352">
    <property type="protein sequence ID" value="GIY01652.1"/>
    <property type="molecule type" value="Genomic_DNA"/>
</dbReference>
<name>A0AAV4Q0D5_CAEEX</name>